<accession>A0A224AJL5</accession>
<dbReference type="PANTHER" id="PTHR12532:SF0">
    <property type="entry name" value="TRANSLATIONAL ACTIVATOR OF CYTOCHROME C OXIDASE 1"/>
    <property type="match status" value="1"/>
</dbReference>
<dbReference type="Gene3D" id="1.10.10.200">
    <property type="match status" value="1"/>
</dbReference>
<comment type="subcellular location">
    <subcellularLocation>
        <location evidence="4">Cytoplasm</location>
    </subcellularLocation>
</comment>
<proteinExistence type="inferred from homology"/>
<comment type="similarity">
    <text evidence="1 4">Belongs to the TACO1 family.</text>
</comment>
<evidence type="ECO:0000256" key="5">
    <source>
        <dbReference type="SAM" id="MobiDB-lite"/>
    </source>
</evidence>
<dbReference type="Gene3D" id="3.30.70.980">
    <property type="match status" value="2"/>
</dbReference>
<evidence type="ECO:0000256" key="2">
    <source>
        <dbReference type="ARBA" id="ARBA00023015"/>
    </source>
</evidence>
<evidence type="ECO:0000259" key="7">
    <source>
        <dbReference type="Pfam" id="PF20772"/>
    </source>
</evidence>
<feature type="region of interest" description="Disordered" evidence="5">
    <location>
        <begin position="1"/>
        <end position="22"/>
    </location>
</feature>
<evidence type="ECO:0000256" key="4">
    <source>
        <dbReference type="HAMAP-Rule" id="MF_00693"/>
    </source>
</evidence>
<dbReference type="InterPro" id="IPR048300">
    <property type="entry name" value="TACO1_YebC-like_2nd/3rd_dom"/>
</dbReference>
<keyword evidence="3 4" id="KW-0804">Transcription</keyword>
<evidence type="ECO:0000256" key="1">
    <source>
        <dbReference type="ARBA" id="ARBA00008724"/>
    </source>
</evidence>
<dbReference type="InterPro" id="IPR029072">
    <property type="entry name" value="YebC-like"/>
</dbReference>
<name>A0A224AJL5_9FLAO</name>
<dbReference type="RefSeq" id="WP_119305346.1">
    <property type="nucleotide sequence ID" value="NZ_AP014608.1"/>
</dbReference>
<dbReference type="GO" id="GO:0006355">
    <property type="term" value="P:regulation of DNA-templated transcription"/>
    <property type="evidence" value="ECO:0007669"/>
    <property type="project" value="UniProtKB-UniRule"/>
</dbReference>
<keyword evidence="4" id="KW-0238">DNA-binding</keyword>
<evidence type="ECO:0000259" key="6">
    <source>
        <dbReference type="Pfam" id="PF01709"/>
    </source>
</evidence>
<keyword evidence="2 4" id="KW-0805">Transcription regulation</keyword>
<dbReference type="OrthoDB" id="9781053at2"/>
<feature type="domain" description="TACO1/YebC-like N-terminal" evidence="7">
    <location>
        <begin position="5"/>
        <end position="70"/>
    </location>
</feature>
<dbReference type="InterPro" id="IPR026564">
    <property type="entry name" value="Transcrip_reg_TACO1-like_dom3"/>
</dbReference>
<dbReference type="PANTHER" id="PTHR12532">
    <property type="entry name" value="TRANSLATIONAL ACTIVATOR OF CYTOCHROME C OXIDASE 1"/>
    <property type="match status" value="1"/>
</dbReference>
<dbReference type="InterPro" id="IPR017856">
    <property type="entry name" value="Integrase-like_N"/>
</dbReference>
<sequence>MSGHSKWANIQHRKSNQDFKKSKKFSKVIKEISTAVKKSGTKNFHFRNAISNAKSINIPKNTIEKAIKKALQIKTDNYKNLILEGLIYGVSIIVECMTDNNIRTISNIRTLFNKNGGRLCHNGELIHFFKKMGVFYIKKKDVHFSIEDFELMIIDFGAKDLKIDQDMIYLYIDFKNFRPIKKNFEKFKILYEYKIQYIPKQIIKFLSEEKKTGILNLVNRLNMNDDVKNIYSNSLYENKK</sequence>
<dbReference type="EMBL" id="AP014608">
    <property type="protein sequence ID" value="BBA17054.1"/>
    <property type="molecule type" value="Genomic_DNA"/>
</dbReference>
<dbReference type="GO" id="GO:0003677">
    <property type="term" value="F:DNA binding"/>
    <property type="evidence" value="ECO:0007669"/>
    <property type="project" value="UniProtKB-UniRule"/>
</dbReference>
<dbReference type="GO" id="GO:0005737">
    <property type="term" value="C:cytoplasm"/>
    <property type="evidence" value="ECO:0007669"/>
    <property type="project" value="UniProtKB-SubCell"/>
</dbReference>
<dbReference type="InterPro" id="IPR002876">
    <property type="entry name" value="Transcrip_reg_TACO1-like"/>
</dbReference>
<evidence type="ECO:0000256" key="3">
    <source>
        <dbReference type="ARBA" id="ARBA00023163"/>
    </source>
</evidence>
<keyword evidence="4" id="KW-0963">Cytoplasm</keyword>
<gene>
    <name evidence="8" type="ORF">STAT_113</name>
</gene>
<evidence type="ECO:0000313" key="8">
    <source>
        <dbReference type="EMBL" id="BBA17054.1"/>
    </source>
</evidence>
<feature type="domain" description="TACO1/YebC-like second and third" evidence="6">
    <location>
        <begin position="80"/>
        <end position="233"/>
    </location>
</feature>
<organism evidence="8 9">
    <name type="scientific">Blattabacterium cuenoti STAT</name>
    <dbReference type="NCBI Taxonomy" id="1457030"/>
    <lineage>
        <taxon>Bacteria</taxon>
        <taxon>Pseudomonadati</taxon>
        <taxon>Bacteroidota</taxon>
        <taxon>Flavobacteriia</taxon>
        <taxon>Flavobacteriales</taxon>
        <taxon>Blattabacteriaceae</taxon>
        <taxon>Blattabacterium</taxon>
    </lineage>
</organism>
<dbReference type="SUPFAM" id="SSF75625">
    <property type="entry name" value="YebC-like"/>
    <property type="match status" value="1"/>
</dbReference>
<dbReference type="Pfam" id="PF20772">
    <property type="entry name" value="TACO1_YebC_N"/>
    <property type="match status" value="1"/>
</dbReference>
<protein>
    <recommendedName>
        <fullName evidence="4">Probable transcriptional regulatory protein STAT_113</fullName>
    </recommendedName>
</protein>
<reference evidence="8 9" key="1">
    <citation type="submission" date="2014-06" db="EMBL/GenBank/DDBJ databases">
        <title>Genome sequence of the intracellular symbiont Blattabacterium cuenoti, strain STAT from the wood feeding cockroach Salganea taiwanensis taiwanensis.</title>
        <authorList>
            <person name="Kinjo Y."/>
            <person name="Ohkuma M."/>
            <person name="Tokuda G."/>
        </authorList>
    </citation>
    <scope>NUCLEOTIDE SEQUENCE [LARGE SCALE GENOMIC DNA]</scope>
    <source>
        <strain evidence="8 9">STAT</strain>
    </source>
</reference>
<dbReference type="HAMAP" id="MF_00693">
    <property type="entry name" value="Transcrip_reg_TACO1"/>
    <property type="match status" value="1"/>
</dbReference>
<dbReference type="AlphaFoldDB" id="A0A224AJL5"/>
<dbReference type="InterPro" id="IPR049083">
    <property type="entry name" value="TACO1_YebC_N"/>
</dbReference>
<keyword evidence="9" id="KW-1185">Reference proteome</keyword>
<dbReference type="Pfam" id="PF01709">
    <property type="entry name" value="Transcrip_reg"/>
    <property type="match status" value="1"/>
</dbReference>
<dbReference type="Proteomes" id="UP000263619">
    <property type="component" value="Chromosome"/>
</dbReference>
<evidence type="ECO:0000313" key="9">
    <source>
        <dbReference type="Proteomes" id="UP000263619"/>
    </source>
</evidence>